<dbReference type="Proteomes" id="UP000315423">
    <property type="component" value="Unassembled WGS sequence"/>
</dbReference>
<organism evidence="1 2">
    <name type="scientific">Candidatus Methanomarinus sp</name>
    <dbReference type="NCBI Taxonomy" id="3386244"/>
    <lineage>
        <taxon>Archaea</taxon>
        <taxon>Methanobacteriati</taxon>
        <taxon>Methanobacteriota</taxon>
        <taxon>Stenosarchaea group</taxon>
        <taxon>Methanomicrobia</taxon>
        <taxon>Methanosarcinales</taxon>
        <taxon>ANME-2 cluster</taxon>
        <taxon>Candidatus Methanocomedenaceae</taxon>
        <taxon>Candidatus Methanomarinus</taxon>
    </lineage>
</organism>
<name>A0AC61SDY1_9EURY</name>
<evidence type="ECO:0000313" key="1">
    <source>
        <dbReference type="EMBL" id="TKY92540.1"/>
    </source>
</evidence>
<dbReference type="EMBL" id="QYBA01000005">
    <property type="protein sequence ID" value="TKY92540.1"/>
    <property type="molecule type" value="Genomic_DNA"/>
</dbReference>
<gene>
    <name evidence="1" type="ORF">C5S46_00145</name>
</gene>
<sequence>MVIKNIGASIGRLRGFAGATIIENGNVVLILDINSLFQGDTNIHI</sequence>
<comment type="caution">
    <text evidence="1">The sequence shown here is derived from an EMBL/GenBank/DDBJ whole genome shotgun (WGS) entry which is preliminary data.</text>
</comment>
<reference evidence="1" key="1">
    <citation type="submission" date="2018-09" db="EMBL/GenBank/DDBJ databases">
        <title>A genomic encyclopedia of anaerobic methanotrophic archaea.</title>
        <authorList>
            <person name="Skennerton C.T."/>
            <person name="Chadwick G.L."/>
            <person name="Laso-Perez R."/>
            <person name="Leu A.O."/>
            <person name="Speth D.R."/>
            <person name="Yu H."/>
            <person name="Morgan-Lang C."/>
            <person name="Hatzenpichler R."/>
            <person name="Goudeau D."/>
            <person name="Malmstrom R."/>
            <person name="Woyke T."/>
            <person name="Hallam S."/>
            <person name="Tyson G.W."/>
            <person name="Wegener G."/>
            <person name="Boetius A."/>
            <person name="Orphan V.J."/>
        </authorList>
    </citation>
    <scope>NUCLEOTIDE SEQUENCE</scope>
    <source>
        <strain evidence="1">CONS3730D10UFb2</strain>
    </source>
</reference>
<evidence type="ECO:0000313" key="2">
    <source>
        <dbReference type="Proteomes" id="UP000315423"/>
    </source>
</evidence>
<protein>
    <submittedName>
        <fullName evidence="1">Uncharacterized protein</fullName>
    </submittedName>
</protein>
<proteinExistence type="predicted"/>
<accession>A0AC61SDY1</accession>